<protein>
    <submittedName>
        <fullName evidence="2">Uncharacterized protein</fullName>
    </submittedName>
</protein>
<feature type="compositionally biased region" description="Polar residues" evidence="1">
    <location>
        <begin position="103"/>
        <end position="143"/>
    </location>
</feature>
<reference evidence="3" key="1">
    <citation type="journal article" date="2015" name="Nat. Genet.">
        <title>The genome and transcriptome of the zoonotic hookworm Ancylostoma ceylanicum identify infection-specific gene families.</title>
        <authorList>
            <person name="Schwarz E.M."/>
            <person name="Hu Y."/>
            <person name="Antoshechkin I."/>
            <person name="Miller M.M."/>
            <person name="Sternberg P.W."/>
            <person name="Aroian R.V."/>
        </authorList>
    </citation>
    <scope>NUCLEOTIDE SEQUENCE</scope>
    <source>
        <strain evidence="3">HY135</strain>
    </source>
</reference>
<comment type="caution">
    <text evidence="2">The sequence shown here is derived from an EMBL/GenBank/DDBJ whole genome shotgun (WGS) entry which is preliminary data.</text>
</comment>
<proteinExistence type="predicted"/>
<feature type="compositionally biased region" description="Basic and acidic residues" evidence="1">
    <location>
        <begin position="27"/>
        <end position="37"/>
    </location>
</feature>
<feature type="compositionally biased region" description="Polar residues" evidence="1">
    <location>
        <begin position="1"/>
        <end position="23"/>
    </location>
</feature>
<name>A0A016VDS6_9BILA</name>
<organism evidence="2 3">
    <name type="scientific">Ancylostoma ceylanicum</name>
    <dbReference type="NCBI Taxonomy" id="53326"/>
    <lineage>
        <taxon>Eukaryota</taxon>
        <taxon>Metazoa</taxon>
        <taxon>Ecdysozoa</taxon>
        <taxon>Nematoda</taxon>
        <taxon>Chromadorea</taxon>
        <taxon>Rhabditida</taxon>
        <taxon>Rhabditina</taxon>
        <taxon>Rhabditomorpha</taxon>
        <taxon>Strongyloidea</taxon>
        <taxon>Ancylostomatidae</taxon>
        <taxon>Ancylostomatinae</taxon>
        <taxon>Ancylostoma</taxon>
    </lineage>
</organism>
<dbReference type="Proteomes" id="UP000024635">
    <property type="component" value="Unassembled WGS sequence"/>
</dbReference>
<dbReference type="OrthoDB" id="10494935at2759"/>
<evidence type="ECO:0000313" key="3">
    <source>
        <dbReference type="Proteomes" id="UP000024635"/>
    </source>
</evidence>
<keyword evidence="3" id="KW-1185">Reference proteome</keyword>
<feature type="region of interest" description="Disordered" evidence="1">
    <location>
        <begin position="97"/>
        <end position="161"/>
    </location>
</feature>
<gene>
    <name evidence="2" type="primary">Acey_s0012.g1750</name>
    <name evidence="2" type="ORF">Y032_0012g1750</name>
</gene>
<evidence type="ECO:0000313" key="2">
    <source>
        <dbReference type="EMBL" id="EYC25177.1"/>
    </source>
</evidence>
<dbReference type="EMBL" id="JARK01001348">
    <property type="protein sequence ID" value="EYC25177.1"/>
    <property type="molecule type" value="Genomic_DNA"/>
</dbReference>
<accession>A0A016VDS6</accession>
<dbReference type="AlphaFoldDB" id="A0A016VDS6"/>
<evidence type="ECO:0000256" key="1">
    <source>
        <dbReference type="SAM" id="MobiDB-lite"/>
    </source>
</evidence>
<sequence length="220" mass="24047">MESQAVNTSDGNSDNSVEISPSITIEEIDRHSDDRTCDGTSADFPYVDDSDFAASPRPITEIPTQVAQIVERVKQHLEDVKDEEDADETTIELMRSRPLEARSLQNNKQSAENPVSGTTALNQSERTQATNSLPPRMTNGTSSLKKKEKQTFPPPASMTRRRHSAMVGQAAEQNGGSSRFRSLSPMPFGGAARIRHSMCEATFTGDLQFLSLLTSSSLSI</sequence>
<feature type="region of interest" description="Disordered" evidence="1">
    <location>
        <begin position="1"/>
        <end position="46"/>
    </location>
</feature>